<feature type="domain" description="Serine aminopeptidase S33" evidence="1">
    <location>
        <begin position="32"/>
        <end position="120"/>
    </location>
</feature>
<accession>A0A927PLF4</accession>
<evidence type="ECO:0000313" key="2">
    <source>
        <dbReference type="EMBL" id="MBD8506763.1"/>
    </source>
</evidence>
<proteinExistence type="predicted"/>
<dbReference type="InterPro" id="IPR015946">
    <property type="entry name" value="KH_dom-like_a/b"/>
</dbReference>
<dbReference type="Pfam" id="PF12146">
    <property type="entry name" value="Hydrolase_4"/>
    <property type="match status" value="1"/>
</dbReference>
<evidence type="ECO:0000259" key="1">
    <source>
        <dbReference type="Pfam" id="PF12146"/>
    </source>
</evidence>
<comment type="caution">
    <text evidence="2">The sequence shown here is derived from an EMBL/GenBank/DDBJ whole genome shotgun (WGS) entry which is preliminary data.</text>
</comment>
<reference evidence="2" key="1">
    <citation type="submission" date="2020-09" db="EMBL/GenBank/DDBJ databases">
        <title>Hoyosella lacisalsi sp. nov., a halotolerant actinobacterium isolated from soil of Lake Gudzhirganskoe.</title>
        <authorList>
            <person name="Yang Q."/>
            <person name="Guo P.Y."/>
            <person name="Liu S.W."/>
            <person name="Li F.N."/>
            <person name="Sun C.H."/>
        </authorList>
    </citation>
    <scope>NUCLEOTIDE SEQUENCE</scope>
    <source>
        <strain evidence="2">G463</strain>
    </source>
</reference>
<dbReference type="GO" id="GO:0016787">
    <property type="term" value="F:hydrolase activity"/>
    <property type="evidence" value="ECO:0007669"/>
    <property type="project" value="UniProtKB-KW"/>
</dbReference>
<dbReference type="InterPro" id="IPR003718">
    <property type="entry name" value="OsmC/Ohr_fam"/>
</dbReference>
<protein>
    <submittedName>
        <fullName evidence="2">Alpha/beta fold hydrolase</fullName>
    </submittedName>
</protein>
<dbReference type="SUPFAM" id="SSF82784">
    <property type="entry name" value="OsmC-like"/>
    <property type="match status" value="1"/>
</dbReference>
<dbReference type="Proteomes" id="UP000642993">
    <property type="component" value="Unassembled WGS sequence"/>
</dbReference>
<dbReference type="InterPro" id="IPR022742">
    <property type="entry name" value="Hydrolase_4"/>
</dbReference>
<dbReference type="Gene3D" id="3.40.50.1820">
    <property type="entry name" value="alpha/beta hydrolase"/>
    <property type="match status" value="1"/>
</dbReference>
<name>A0A927PLF4_9ACTN</name>
<dbReference type="PANTHER" id="PTHR39624:SF2">
    <property type="entry name" value="OSMC-LIKE PROTEIN"/>
    <property type="match status" value="1"/>
</dbReference>
<organism evidence="2 3">
    <name type="scientific">Lolliginicoccus lacisalsi</name>
    <dbReference type="NCBI Taxonomy" id="2742202"/>
    <lineage>
        <taxon>Bacteria</taxon>
        <taxon>Bacillati</taxon>
        <taxon>Actinomycetota</taxon>
        <taxon>Actinomycetes</taxon>
        <taxon>Mycobacteriales</taxon>
        <taxon>Hoyosellaceae</taxon>
        <taxon>Lolliginicoccus</taxon>
    </lineage>
</organism>
<keyword evidence="3" id="KW-1185">Reference proteome</keyword>
<dbReference type="PANTHER" id="PTHR39624">
    <property type="entry name" value="PROTEIN INVOLVED IN RIMO-MEDIATED BETA-METHYLTHIOLATION OF RIBOSOMAL PROTEIN S12 YCAO"/>
    <property type="match status" value="1"/>
</dbReference>
<dbReference type="EMBL" id="JACYWE010000005">
    <property type="protein sequence ID" value="MBD8506763.1"/>
    <property type="molecule type" value="Genomic_DNA"/>
</dbReference>
<dbReference type="InterPro" id="IPR029058">
    <property type="entry name" value="AB_hydrolase_fold"/>
</dbReference>
<dbReference type="AlphaFoldDB" id="A0A927PLF4"/>
<dbReference type="InterPro" id="IPR036102">
    <property type="entry name" value="OsmC/Ohrsf"/>
</dbReference>
<dbReference type="Gene3D" id="3.30.300.20">
    <property type="match status" value="1"/>
</dbReference>
<sequence length="394" mass="42830">MLAGHVDVPDGPAQAFAVFAHAFTFSKDTVAASRIARALTESGIAVLRFDFAGLGSSEGDFSETSFSSNIADIDAAANFLREHYEAPSILIGHSLGGSAVLGAAHRIAEVRAVVTLGAPADPAHVAHLFDESREEIEECGHATVTLAGRKFTIRREFLEDIQSQPQHDRIRGLDAALLILHSPIDEIVAIDNARQIYDTARHPKSFVTVDGANHLLTDRRDAAYVASIIAAWSSRYTRTEQPPAPAEPDLAAPQGTVTVTEANEGIYAQHIAAGKHRLRADEPEPIGDDTGPSPYDLLLASLGSCTSMTIRMYANRKNWPLDGVHVALRHSRVHAKDCEACETTKGYIDHIERDIRITGDLDADQRARLMEIADRCPVHRTLHSEIHVSTREAP</sequence>
<dbReference type="Pfam" id="PF02566">
    <property type="entry name" value="OsmC"/>
    <property type="match status" value="1"/>
</dbReference>
<gene>
    <name evidence="2" type="ORF">HT102_09715</name>
</gene>
<keyword evidence="2" id="KW-0378">Hydrolase</keyword>
<dbReference type="SUPFAM" id="SSF53474">
    <property type="entry name" value="alpha/beta-Hydrolases"/>
    <property type="match status" value="1"/>
</dbReference>
<evidence type="ECO:0000313" key="3">
    <source>
        <dbReference type="Proteomes" id="UP000642993"/>
    </source>
</evidence>